<dbReference type="SUPFAM" id="SSF56112">
    <property type="entry name" value="Protein kinase-like (PK-like)"/>
    <property type="match status" value="1"/>
</dbReference>
<keyword evidence="6 11" id="KW-0547">Nucleotide-binding</keyword>
<evidence type="ECO:0000259" key="12">
    <source>
        <dbReference type="PROSITE" id="PS50011"/>
    </source>
</evidence>
<protein>
    <recommendedName>
        <fullName evidence="2">mitogen-activated protein kinase</fullName>
        <ecNumber evidence="2">2.7.11.24</ecNumber>
    </recommendedName>
</protein>
<dbReference type="Pfam" id="PF00069">
    <property type="entry name" value="Pkinase"/>
    <property type="match status" value="1"/>
</dbReference>
<evidence type="ECO:0000256" key="3">
    <source>
        <dbReference type="ARBA" id="ARBA00022527"/>
    </source>
</evidence>
<dbReference type="OrthoDB" id="2396at2759"/>
<evidence type="ECO:0000256" key="8">
    <source>
        <dbReference type="ARBA" id="ARBA00022840"/>
    </source>
</evidence>
<comment type="similarity">
    <text evidence="1">Belongs to the protein kinase superfamily. CMGC Ser/Thr protein kinase family. MAP kinase subfamily.</text>
</comment>
<dbReference type="Gene3D" id="3.30.200.20">
    <property type="entry name" value="Phosphorylase Kinase, domain 1"/>
    <property type="match status" value="1"/>
</dbReference>
<evidence type="ECO:0000256" key="9">
    <source>
        <dbReference type="ARBA" id="ARBA00047592"/>
    </source>
</evidence>
<keyword evidence="4" id="KW-0597">Phosphoprotein</keyword>
<dbReference type="GO" id="GO:0004707">
    <property type="term" value="F:MAP kinase activity"/>
    <property type="evidence" value="ECO:0007669"/>
    <property type="project" value="UniProtKB-EC"/>
</dbReference>
<dbReference type="GO" id="GO:0005524">
    <property type="term" value="F:ATP binding"/>
    <property type="evidence" value="ECO:0007669"/>
    <property type="project" value="UniProtKB-UniRule"/>
</dbReference>
<dbReference type="PROSITE" id="PS50011">
    <property type="entry name" value="PROTEIN_KINASE_DOM"/>
    <property type="match status" value="1"/>
</dbReference>
<evidence type="ECO:0000256" key="11">
    <source>
        <dbReference type="PROSITE-ProRule" id="PRU10141"/>
    </source>
</evidence>
<dbReference type="InterPro" id="IPR011009">
    <property type="entry name" value="Kinase-like_dom_sf"/>
</dbReference>
<dbReference type="Proteomes" id="UP000015453">
    <property type="component" value="Unassembled WGS sequence"/>
</dbReference>
<proteinExistence type="inferred from homology"/>
<dbReference type="Gene3D" id="1.10.510.10">
    <property type="entry name" value="Transferase(Phosphotransferase) domain 1"/>
    <property type="match status" value="1"/>
</dbReference>
<dbReference type="PROSITE" id="PS00107">
    <property type="entry name" value="PROTEIN_KINASE_ATP"/>
    <property type="match status" value="1"/>
</dbReference>
<feature type="domain" description="Protein kinase" evidence="12">
    <location>
        <begin position="20"/>
        <end position="311"/>
    </location>
</feature>
<evidence type="ECO:0000256" key="4">
    <source>
        <dbReference type="ARBA" id="ARBA00022553"/>
    </source>
</evidence>
<dbReference type="PANTHER" id="PTHR24055">
    <property type="entry name" value="MITOGEN-ACTIVATED PROTEIN KINASE"/>
    <property type="match status" value="1"/>
</dbReference>
<organism evidence="13 14">
    <name type="scientific">Genlisea aurea</name>
    <dbReference type="NCBI Taxonomy" id="192259"/>
    <lineage>
        <taxon>Eukaryota</taxon>
        <taxon>Viridiplantae</taxon>
        <taxon>Streptophyta</taxon>
        <taxon>Embryophyta</taxon>
        <taxon>Tracheophyta</taxon>
        <taxon>Spermatophyta</taxon>
        <taxon>Magnoliopsida</taxon>
        <taxon>eudicotyledons</taxon>
        <taxon>Gunneridae</taxon>
        <taxon>Pentapetalae</taxon>
        <taxon>asterids</taxon>
        <taxon>lamiids</taxon>
        <taxon>Lamiales</taxon>
        <taxon>Lentibulariaceae</taxon>
        <taxon>Genlisea</taxon>
    </lineage>
</organism>
<comment type="catalytic activity">
    <reaction evidence="10">
        <text>L-seryl-[protein] + ATP = O-phospho-L-seryl-[protein] + ADP + H(+)</text>
        <dbReference type="Rhea" id="RHEA:17989"/>
        <dbReference type="Rhea" id="RHEA-COMP:9863"/>
        <dbReference type="Rhea" id="RHEA-COMP:11604"/>
        <dbReference type="ChEBI" id="CHEBI:15378"/>
        <dbReference type="ChEBI" id="CHEBI:29999"/>
        <dbReference type="ChEBI" id="CHEBI:30616"/>
        <dbReference type="ChEBI" id="CHEBI:83421"/>
        <dbReference type="ChEBI" id="CHEBI:456216"/>
        <dbReference type="EC" id="2.7.11.24"/>
    </reaction>
</comment>
<dbReference type="FunFam" id="1.10.510.10:FF:000017">
    <property type="entry name" value="Mitogen-activated protein kinase"/>
    <property type="match status" value="1"/>
</dbReference>
<evidence type="ECO:0000256" key="6">
    <source>
        <dbReference type="ARBA" id="ARBA00022741"/>
    </source>
</evidence>
<feature type="binding site" evidence="11">
    <location>
        <position position="50"/>
    </location>
    <ligand>
        <name>ATP</name>
        <dbReference type="ChEBI" id="CHEBI:30616"/>
    </ligand>
</feature>
<evidence type="ECO:0000256" key="5">
    <source>
        <dbReference type="ARBA" id="ARBA00022679"/>
    </source>
</evidence>
<comment type="catalytic activity">
    <reaction evidence="9">
        <text>L-threonyl-[protein] + ATP = O-phospho-L-threonyl-[protein] + ADP + H(+)</text>
        <dbReference type="Rhea" id="RHEA:46608"/>
        <dbReference type="Rhea" id="RHEA-COMP:11060"/>
        <dbReference type="Rhea" id="RHEA-COMP:11605"/>
        <dbReference type="ChEBI" id="CHEBI:15378"/>
        <dbReference type="ChEBI" id="CHEBI:30013"/>
        <dbReference type="ChEBI" id="CHEBI:30616"/>
        <dbReference type="ChEBI" id="CHEBI:61977"/>
        <dbReference type="ChEBI" id="CHEBI:456216"/>
        <dbReference type="EC" id="2.7.11.24"/>
    </reaction>
</comment>
<evidence type="ECO:0000313" key="14">
    <source>
        <dbReference type="Proteomes" id="UP000015453"/>
    </source>
</evidence>
<accession>S8CZ02</accession>
<dbReference type="InterPro" id="IPR000719">
    <property type="entry name" value="Prot_kinase_dom"/>
</dbReference>
<evidence type="ECO:0000256" key="7">
    <source>
        <dbReference type="ARBA" id="ARBA00022777"/>
    </source>
</evidence>
<dbReference type="InterPro" id="IPR003527">
    <property type="entry name" value="MAP_kinase_CS"/>
</dbReference>
<keyword evidence="14" id="KW-1185">Reference proteome</keyword>
<dbReference type="EC" id="2.7.11.24" evidence="2"/>
<comment type="caution">
    <text evidence="13">The sequence shown here is derived from an EMBL/GenBank/DDBJ whole genome shotgun (WGS) entry which is preliminary data.</text>
</comment>
<evidence type="ECO:0000256" key="2">
    <source>
        <dbReference type="ARBA" id="ARBA00012411"/>
    </source>
</evidence>
<dbReference type="FunFam" id="3.30.200.20:FF:000046">
    <property type="entry name" value="Mitogen-activated protein kinase"/>
    <property type="match status" value="1"/>
</dbReference>
<dbReference type="InterPro" id="IPR017441">
    <property type="entry name" value="Protein_kinase_ATP_BS"/>
</dbReference>
<evidence type="ECO:0000256" key="10">
    <source>
        <dbReference type="ARBA" id="ARBA00048312"/>
    </source>
</evidence>
<dbReference type="SMART" id="SM00220">
    <property type="entry name" value="S_TKc"/>
    <property type="match status" value="1"/>
</dbReference>
<keyword evidence="8 11" id="KW-0067">ATP-binding</keyword>
<dbReference type="PROSITE" id="PS01351">
    <property type="entry name" value="MAPK"/>
    <property type="match status" value="1"/>
</dbReference>
<dbReference type="EMBL" id="AUSU01001743">
    <property type="protein sequence ID" value="EPS70281.1"/>
    <property type="molecule type" value="Genomic_DNA"/>
</dbReference>
<dbReference type="GO" id="GO:0106310">
    <property type="term" value="F:protein serine kinase activity"/>
    <property type="evidence" value="ECO:0007669"/>
    <property type="project" value="RHEA"/>
</dbReference>
<dbReference type="InterPro" id="IPR050117">
    <property type="entry name" value="MAPK"/>
</dbReference>
<keyword evidence="5" id="KW-0808">Transferase</keyword>
<reference evidence="13 14" key="1">
    <citation type="journal article" date="2013" name="BMC Genomics">
        <title>The miniature genome of a carnivorous plant Genlisea aurea contains a low number of genes and short non-coding sequences.</title>
        <authorList>
            <person name="Leushkin E.V."/>
            <person name="Sutormin R.A."/>
            <person name="Nabieva E.R."/>
            <person name="Penin A.A."/>
            <person name="Kondrashov A.S."/>
            <person name="Logacheva M.D."/>
        </authorList>
    </citation>
    <scope>NUCLEOTIDE SEQUENCE [LARGE SCALE GENOMIC DNA]</scope>
</reference>
<feature type="non-terminal residue" evidence="13">
    <location>
        <position position="492"/>
    </location>
</feature>
<evidence type="ECO:0000313" key="13">
    <source>
        <dbReference type="EMBL" id="EPS70281.1"/>
    </source>
</evidence>
<gene>
    <name evidence="13" type="ORF">M569_04477</name>
</gene>
<keyword evidence="3" id="KW-0723">Serine/threonine-protein kinase</keyword>
<feature type="non-terminal residue" evidence="13">
    <location>
        <position position="1"/>
    </location>
</feature>
<evidence type="ECO:0000256" key="1">
    <source>
        <dbReference type="ARBA" id="ARBA00008832"/>
    </source>
</evidence>
<dbReference type="CDD" id="cd07859">
    <property type="entry name" value="STKc_TDY_MAPK"/>
    <property type="match status" value="1"/>
</dbReference>
<name>S8CZ02_9LAMI</name>
<dbReference type="AlphaFoldDB" id="S8CZ02"/>
<keyword evidence="7" id="KW-0418">Kinase</keyword>
<sequence length="492" mass="55981">FFQKLPFKEFITEYGEASQYDIKEVVGKGSYGVVAAAVDTHTGEMVAIKKITNIFEHVSEATRILREIKLLRLLRHPDIVEIKHIILPPCRREFKDIYVVFELMETDLHHVIRTNDDLTPGHHQFFLYQLLRGLKYMHSANVYHRDLKPKNILANADCKLKICDFGLARPSFGDAPSAVFWTDYVATRWYRAPELCGSFFSKYTPAIDIWSIGCIFAEMLTGEPLFPGANVVHQLDLITDLLGAPSAEAISRIRNEKARKYLSNMKKKPRVPFTQRFPNVDPLALRLLERLIAFDPKDRPSAEDALADPYFYGLANVEDEPSTHPISKFEFEFERRMMNKDDVRELIYREILEYHPQLLEEYLCGMEQIHFMYPSGVDQFKQQFSRLESQPGKASKPPLRRRYASLPRERVCGLIDENVGEDGENSGSHAVAASVPPSQPCAKKAAALTTIEKTSSHEIAKGSSNDNDRKKSCFSARCLLRSDTISASKSVG</sequence>